<gene>
    <name evidence="4 7" type="primary">msrA</name>
    <name evidence="7" type="ORF">ACFQ00_08870</name>
</gene>
<evidence type="ECO:0000313" key="7">
    <source>
        <dbReference type="EMBL" id="MFD0848433.1"/>
    </source>
</evidence>
<dbReference type="EMBL" id="JBHTIK010000005">
    <property type="protein sequence ID" value="MFD0848433.1"/>
    <property type="molecule type" value="Genomic_DNA"/>
</dbReference>
<dbReference type="InterPro" id="IPR036509">
    <property type="entry name" value="Met_Sox_Rdtase_MsrA_sf"/>
</dbReference>
<keyword evidence="8" id="KW-1185">Reference proteome</keyword>
<comment type="catalytic activity">
    <reaction evidence="3 4">
        <text>[thioredoxin]-disulfide + L-methionine + H2O = L-methionine (S)-S-oxide + [thioredoxin]-dithiol</text>
        <dbReference type="Rhea" id="RHEA:19993"/>
        <dbReference type="Rhea" id="RHEA-COMP:10698"/>
        <dbReference type="Rhea" id="RHEA-COMP:10700"/>
        <dbReference type="ChEBI" id="CHEBI:15377"/>
        <dbReference type="ChEBI" id="CHEBI:29950"/>
        <dbReference type="ChEBI" id="CHEBI:50058"/>
        <dbReference type="ChEBI" id="CHEBI:57844"/>
        <dbReference type="ChEBI" id="CHEBI:58772"/>
        <dbReference type="EC" id="1.8.4.11"/>
    </reaction>
</comment>
<dbReference type="HAMAP" id="MF_01401">
    <property type="entry name" value="MsrA"/>
    <property type="match status" value="1"/>
</dbReference>
<feature type="domain" description="Peptide methionine sulphoxide reductase MsrA" evidence="6">
    <location>
        <begin position="29"/>
        <end position="178"/>
    </location>
</feature>
<feature type="signal peptide" evidence="5">
    <location>
        <begin position="1"/>
        <end position="24"/>
    </location>
</feature>
<dbReference type="RefSeq" id="WP_381489173.1">
    <property type="nucleotide sequence ID" value="NZ_JBHTIK010000005.1"/>
</dbReference>
<evidence type="ECO:0000256" key="1">
    <source>
        <dbReference type="ARBA" id="ARBA00023002"/>
    </source>
</evidence>
<evidence type="ECO:0000259" key="6">
    <source>
        <dbReference type="Pfam" id="PF01625"/>
    </source>
</evidence>
<evidence type="ECO:0000256" key="3">
    <source>
        <dbReference type="ARBA" id="ARBA00048782"/>
    </source>
</evidence>
<dbReference type="PANTHER" id="PTHR43774">
    <property type="entry name" value="PEPTIDE METHIONINE SULFOXIDE REDUCTASE"/>
    <property type="match status" value="1"/>
</dbReference>
<dbReference type="InterPro" id="IPR002569">
    <property type="entry name" value="Met_Sox_Rdtase_MsrA_dom"/>
</dbReference>
<evidence type="ECO:0000256" key="2">
    <source>
        <dbReference type="ARBA" id="ARBA00047806"/>
    </source>
</evidence>
<dbReference type="PANTHER" id="PTHR43774:SF1">
    <property type="entry name" value="PEPTIDE METHIONINE SULFOXIDE REDUCTASE MSRA 2"/>
    <property type="match status" value="1"/>
</dbReference>
<sequence length="195" mass="21156">MRHAALGLLLLGLPLLGGFAPAEAPARAEAIFAMGCFWSAEAAMEKQPGVIEAISGFAGGTVANPSYRQVTRGGTGHIEAVRVVYDPEKTTYAKLLAAFWHNIDPFDPDGQFCDRGASYHTAVFAMNAGQRTIAETTRTQIEAHFGKPVTTAIRGSATFYPAEGYHQDFAKRNALRYRAYRSGCGQDRRLKAVWG</sequence>
<evidence type="ECO:0000256" key="4">
    <source>
        <dbReference type="HAMAP-Rule" id="MF_01401"/>
    </source>
</evidence>
<feature type="chain" id="PRO_5047147600" description="Peptide methionine sulfoxide reductase MsrA" evidence="5">
    <location>
        <begin position="25"/>
        <end position="195"/>
    </location>
</feature>
<reference evidence="8" key="1">
    <citation type="journal article" date="2019" name="Int. J. Syst. Evol. Microbiol.">
        <title>The Global Catalogue of Microorganisms (GCM) 10K type strain sequencing project: providing services to taxonomists for standard genome sequencing and annotation.</title>
        <authorList>
            <consortium name="The Broad Institute Genomics Platform"/>
            <consortium name="The Broad Institute Genome Sequencing Center for Infectious Disease"/>
            <person name="Wu L."/>
            <person name="Ma J."/>
        </authorList>
    </citation>
    <scope>NUCLEOTIDE SEQUENCE [LARGE SCALE GENOMIC DNA]</scope>
    <source>
        <strain evidence="8">CCUG 52537</strain>
    </source>
</reference>
<organism evidence="7 8">
    <name type="scientific">Sphingosinicella xenopeptidilytica</name>
    <dbReference type="NCBI Taxonomy" id="364098"/>
    <lineage>
        <taxon>Bacteria</taxon>
        <taxon>Pseudomonadati</taxon>
        <taxon>Pseudomonadota</taxon>
        <taxon>Alphaproteobacteria</taxon>
        <taxon>Sphingomonadales</taxon>
        <taxon>Sphingosinicellaceae</taxon>
        <taxon>Sphingosinicella</taxon>
    </lineage>
</organism>
<dbReference type="EC" id="1.8.4.11" evidence="4"/>
<name>A0ABW3C386_SPHXN</name>
<comment type="function">
    <text evidence="4">Has an important function as a repair enzyme for proteins that have been inactivated by oxidation. Catalyzes the reversible oxidation-reduction of methionine sulfoxide in proteins to methionine.</text>
</comment>
<dbReference type="Gene3D" id="3.30.1060.10">
    <property type="entry name" value="Peptide methionine sulphoxide reductase MsrA"/>
    <property type="match status" value="1"/>
</dbReference>
<dbReference type="NCBIfam" id="TIGR00401">
    <property type="entry name" value="msrA"/>
    <property type="match status" value="1"/>
</dbReference>
<feature type="active site" evidence="4">
    <location>
        <position position="36"/>
    </location>
</feature>
<comment type="similarity">
    <text evidence="4">Belongs to the MsrA Met sulfoxide reductase family.</text>
</comment>
<evidence type="ECO:0000313" key="8">
    <source>
        <dbReference type="Proteomes" id="UP001597124"/>
    </source>
</evidence>
<dbReference type="Proteomes" id="UP001597124">
    <property type="component" value="Unassembled WGS sequence"/>
</dbReference>
<dbReference type="SUPFAM" id="SSF55068">
    <property type="entry name" value="Peptide methionine sulfoxide reductase"/>
    <property type="match status" value="1"/>
</dbReference>
<dbReference type="GO" id="GO:0008113">
    <property type="term" value="F:peptide-methionine (S)-S-oxide reductase activity"/>
    <property type="evidence" value="ECO:0007669"/>
    <property type="project" value="UniProtKB-EC"/>
</dbReference>
<accession>A0ABW3C386</accession>
<comment type="catalytic activity">
    <reaction evidence="2 4">
        <text>L-methionyl-[protein] + [thioredoxin]-disulfide + H2O = L-methionyl-(S)-S-oxide-[protein] + [thioredoxin]-dithiol</text>
        <dbReference type="Rhea" id="RHEA:14217"/>
        <dbReference type="Rhea" id="RHEA-COMP:10698"/>
        <dbReference type="Rhea" id="RHEA-COMP:10700"/>
        <dbReference type="Rhea" id="RHEA-COMP:12313"/>
        <dbReference type="Rhea" id="RHEA-COMP:12315"/>
        <dbReference type="ChEBI" id="CHEBI:15377"/>
        <dbReference type="ChEBI" id="CHEBI:16044"/>
        <dbReference type="ChEBI" id="CHEBI:29950"/>
        <dbReference type="ChEBI" id="CHEBI:44120"/>
        <dbReference type="ChEBI" id="CHEBI:50058"/>
        <dbReference type="EC" id="1.8.4.11"/>
    </reaction>
</comment>
<comment type="caution">
    <text evidence="7">The sequence shown here is derived from an EMBL/GenBank/DDBJ whole genome shotgun (WGS) entry which is preliminary data.</text>
</comment>
<keyword evidence="5" id="KW-0732">Signal</keyword>
<keyword evidence="1 4" id="KW-0560">Oxidoreductase</keyword>
<proteinExistence type="inferred from homology"/>
<protein>
    <recommendedName>
        <fullName evidence="4">Peptide methionine sulfoxide reductase MsrA</fullName>
        <shortName evidence="4">Protein-methionine-S-oxide reductase</shortName>
        <ecNumber evidence="4">1.8.4.11</ecNumber>
    </recommendedName>
    <alternativeName>
        <fullName evidence="4">Peptide-methionine (S)-S-oxide reductase</fullName>
        <shortName evidence="4">Peptide Met(O) reductase</shortName>
    </alternativeName>
</protein>
<evidence type="ECO:0000256" key="5">
    <source>
        <dbReference type="SAM" id="SignalP"/>
    </source>
</evidence>
<dbReference type="Pfam" id="PF01625">
    <property type="entry name" value="PMSR"/>
    <property type="match status" value="1"/>
</dbReference>